<dbReference type="Ensembl" id="ENSCJPT00005011850.1">
    <property type="protein sequence ID" value="ENSCJPP00005007705.1"/>
    <property type="gene ID" value="ENSCJPG00005007030.1"/>
</dbReference>
<keyword evidence="9" id="KW-1185">Reference proteome</keyword>
<protein>
    <submittedName>
        <fullName evidence="8">Disintegrin and metalloproteinase domain-containing protein 21-like</fullName>
    </submittedName>
</protein>
<dbReference type="InterPro" id="IPR001762">
    <property type="entry name" value="Disintegrin_dom"/>
</dbReference>
<dbReference type="AlphaFoldDB" id="A0A8C2T863"/>
<dbReference type="PRINTS" id="PR00289">
    <property type="entry name" value="DISINTEGRIN"/>
</dbReference>
<dbReference type="InterPro" id="IPR001590">
    <property type="entry name" value="Peptidase_M12B"/>
</dbReference>
<dbReference type="InterPro" id="IPR034027">
    <property type="entry name" value="Reprolysin_adamalysin"/>
</dbReference>
<evidence type="ECO:0000256" key="2">
    <source>
        <dbReference type="PROSITE-ProRule" id="PRU00068"/>
    </source>
</evidence>
<dbReference type="PROSITE" id="PS50214">
    <property type="entry name" value="DISINTEGRIN_2"/>
    <property type="match status" value="1"/>
</dbReference>
<dbReference type="GO" id="GO:1990913">
    <property type="term" value="C:sperm head plasma membrane"/>
    <property type="evidence" value="ECO:0007669"/>
    <property type="project" value="TreeGrafter"/>
</dbReference>
<dbReference type="Gene3D" id="3.40.390.10">
    <property type="entry name" value="Collagenase (Catalytic Domain)"/>
    <property type="match status" value="1"/>
</dbReference>
<dbReference type="Gene3D" id="4.10.70.10">
    <property type="entry name" value="Disintegrin domain"/>
    <property type="match status" value="1"/>
</dbReference>
<dbReference type="SUPFAM" id="SSF55486">
    <property type="entry name" value="Metalloproteases ('zincins'), catalytic domain"/>
    <property type="match status" value="1"/>
</dbReference>
<dbReference type="CDD" id="cd04269">
    <property type="entry name" value="ZnMc_adamalysin_II_like"/>
    <property type="match status" value="1"/>
</dbReference>
<reference evidence="8" key="2">
    <citation type="submission" date="2025-08" db="UniProtKB">
        <authorList>
            <consortium name="Ensembl"/>
        </authorList>
    </citation>
    <scope>IDENTIFICATION</scope>
</reference>
<feature type="compositionally biased region" description="Basic and acidic residues" evidence="4">
    <location>
        <begin position="782"/>
        <end position="792"/>
    </location>
</feature>
<dbReference type="PROSITE" id="PS50215">
    <property type="entry name" value="ADAM_MEPRO"/>
    <property type="match status" value="1"/>
</dbReference>
<name>A0A8C2T863_COTJA</name>
<reference evidence="8" key="1">
    <citation type="submission" date="2015-11" db="EMBL/GenBank/DDBJ databases">
        <authorList>
            <consortium name="International Coturnix japonica Genome Analysis Consortium"/>
            <person name="Warren W."/>
            <person name="Burt D.W."/>
            <person name="Antin P.B."/>
            <person name="Lanford R."/>
            <person name="Gros J."/>
            <person name="Wilson R.K."/>
        </authorList>
    </citation>
    <scope>NUCLEOTIDE SEQUENCE [LARGE SCALE GENOMIC DNA]</scope>
</reference>
<dbReference type="InterPro" id="IPR024079">
    <property type="entry name" value="MetalloPept_cat_dom_sf"/>
</dbReference>
<evidence type="ECO:0000256" key="1">
    <source>
        <dbReference type="ARBA" id="ARBA00023157"/>
    </source>
</evidence>
<dbReference type="InterPro" id="IPR006586">
    <property type="entry name" value="ADAM_Cys-rich"/>
</dbReference>
<proteinExistence type="predicted"/>
<evidence type="ECO:0000259" key="7">
    <source>
        <dbReference type="PROSITE" id="PS50215"/>
    </source>
</evidence>
<keyword evidence="1 2" id="KW-1015">Disulfide bond</keyword>
<evidence type="ECO:0000256" key="5">
    <source>
        <dbReference type="SAM" id="Phobius"/>
    </source>
</evidence>
<gene>
    <name evidence="8" type="primary">LOC107321150</name>
</gene>
<dbReference type="GO" id="GO:0006508">
    <property type="term" value="P:proteolysis"/>
    <property type="evidence" value="ECO:0007669"/>
    <property type="project" value="InterPro"/>
</dbReference>
<dbReference type="GO" id="GO:0008584">
    <property type="term" value="P:male gonad development"/>
    <property type="evidence" value="ECO:0007669"/>
    <property type="project" value="TreeGrafter"/>
</dbReference>
<feature type="transmembrane region" description="Helical" evidence="5">
    <location>
        <begin position="733"/>
        <end position="752"/>
    </location>
</feature>
<dbReference type="SMART" id="SM00050">
    <property type="entry name" value="DISIN"/>
    <property type="match status" value="1"/>
</dbReference>
<dbReference type="FunFam" id="3.40.390.10:FF:000002">
    <property type="entry name" value="Disintegrin and metalloproteinase domain-containing protein 22"/>
    <property type="match status" value="1"/>
</dbReference>
<dbReference type="Pfam" id="PF01421">
    <property type="entry name" value="Reprolysin"/>
    <property type="match status" value="1"/>
</dbReference>
<feature type="disulfide bond" evidence="2">
    <location>
        <begin position="507"/>
        <end position="527"/>
    </location>
</feature>
<comment type="caution">
    <text evidence="3">Lacks conserved residue(s) required for the propagation of feature annotation.</text>
</comment>
<accession>A0A8C2T863</accession>
<dbReference type="GO" id="GO:0004222">
    <property type="term" value="F:metalloendopeptidase activity"/>
    <property type="evidence" value="ECO:0007669"/>
    <property type="project" value="InterPro"/>
</dbReference>
<evidence type="ECO:0000259" key="6">
    <source>
        <dbReference type="PROSITE" id="PS50214"/>
    </source>
</evidence>
<dbReference type="FunFam" id="4.10.70.10:FF:000001">
    <property type="entry name" value="Disintegrin and metalloproteinase domain-containing protein 22"/>
    <property type="match status" value="1"/>
</dbReference>
<dbReference type="GO" id="GO:0009897">
    <property type="term" value="C:external side of plasma membrane"/>
    <property type="evidence" value="ECO:0007669"/>
    <property type="project" value="TreeGrafter"/>
</dbReference>
<keyword evidence="5" id="KW-0812">Transmembrane</keyword>
<evidence type="ECO:0000313" key="8">
    <source>
        <dbReference type="Ensembl" id="ENSCJPP00005007705.1"/>
    </source>
</evidence>
<evidence type="ECO:0000256" key="4">
    <source>
        <dbReference type="SAM" id="MobiDB-lite"/>
    </source>
</evidence>
<dbReference type="PANTHER" id="PTHR11905:SF120">
    <property type="entry name" value="DISINTEGRIN AND METALLOPROTEINASE DOMAIN-CONTAINING PROTEIN 1A"/>
    <property type="match status" value="1"/>
</dbReference>
<feature type="domain" description="Peptidase M12B" evidence="7">
    <location>
        <begin position="241"/>
        <end position="441"/>
    </location>
</feature>
<feature type="active site" evidence="3">
    <location>
        <position position="383"/>
    </location>
</feature>
<dbReference type="InterPro" id="IPR036436">
    <property type="entry name" value="Disintegrin_dom_sf"/>
</dbReference>
<dbReference type="InterPro" id="IPR018358">
    <property type="entry name" value="Disintegrin_CS"/>
</dbReference>
<dbReference type="Proteomes" id="UP000694412">
    <property type="component" value="Chromosome 15"/>
</dbReference>
<dbReference type="Pfam" id="PF01562">
    <property type="entry name" value="Pep_M12B_propep"/>
    <property type="match status" value="1"/>
</dbReference>
<dbReference type="SMART" id="SM00608">
    <property type="entry name" value="ACR"/>
    <property type="match status" value="1"/>
</dbReference>
<dbReference type="Pfam" id="PF08516">
    <property type="entry name" value="ADAM_CR"/>
    <property type="match status" value="1"/>
</dbReference>
<dbReference type="PANTHER" id="PTHR11905">
    <property type="entry name" value="ADAM A DISINTEGRIN AND METALLOPROTEASE DOMAIN"/>
    <property type="match status" value="1"/>
</dbReference>
<dbReference type="InterPro" id="IPR002870">
    <property type="entry name" value="Peptidase_M12B_N"/>
</dbReference>
<dbReference type="GeneTree" id="ENSGT00940000161067"/>
<feature type="region of interest" description="Disordered" evidence="4">
    <location>
        <begin position="782"/>
        <end position="808"/>
    </location>
</feature>
<keyword evidence="5" id="KW-1133">Transmembrane helix</keyword>
<sequence>MPGPCRCLYAPWNVCIQIGAGQADTPWALHSSWQPWLQTGRSGLVPRCVPMGNGVLTVLGFSFLLVGLLLLCAGCSPQPTWGHTAYEIVTPKKVNSKAGKASQSSMSYFISIQGVNYTIHLKQKKDFVVKNFPVLTRDSEGQVMIEQPRVLADCYYQGYVEGIPDSMVTLSTCSGLRGLLQIGNLSYSIEPLAASTTFEHLLLQREAAVPGTVIYKTLQGGRQFPGYRAAPKQFQPWGPMRYMELMVVVDKEGFDAFGTRITNVMLEVIEIIHLVDGLFSSVRLRVVLTVLEIWTEKNPISITKNITQVLQSFNRWRIQHSPAHIKHDVGCLFASLDFSNSTRALHMGNKLNFASACDRQRSSAVVSFAKQSYIDTAVHVAHELGYVLGMKLDDKHCRCGDASKCIMSRESAVSYGFSNCSTKYYYDFITTGQGKCLNNVPSSTMTLLPQRCGNGVVEDKEECDCGSEEQCKSDPCCDSNCRKKKGAICTSGGCCKDCKFLPEGEVCRKSSNTCDLPEYCNGTSQHCPEDVTKQDGTTCAADGYCYSGKCRSRTLQCKDIFGERAQPAPLRCFEELNMKGDRFGNCWGDGTDTKFQKCQLENVLCGRVQCTDVRDLPETEDHSSVIQTPLGDTWCWGTEYHVGLDASDAGVIEDGTQCGEKKICINRTCVPEEKYLTSQCSASKTCRGKGVCNSKGNCHCDDSWAPPFCEYSGFGGSIDSGPAPVKRKGLFNFIMRVTLLTGTLLILAALAIEYIRRLMTNQLSCSFCRWCQCRKKGPEKEESEFKSSESHDPNVGVDLQQLGSDTNS</sequence>
<dbReference type="PROSITE" id="PS00427">
    <property type="entry name" value="DISINTEGRIN_1"/>
    <property type="match status" value="1"/>
</dbReference>
<reference evidence="8" key="3">
    <citation type="submission" date="2025-09" db="UniProtKB">
        <authorList>
            <consortium name="Ensembl"/>
        </authorList>
    </citation>
    <scope>IDENTIFICATION</scope>
</reference>
<dbReference type="Pfam" id="PF00200">
    <property type="entry name" value="Disintegrin"/>
    <property type="match status" value="1"/>
</dbReference>
<dbReference type="SUPFAM" id="SSF57552">
    <property type="entry name" value="Blood coagulation inhibitor (disintegrin)"/>
    <property type="match status" value="1"/>
</dbReference>
<feature type="domain" description="Disintegrin" evidence="6">
    <location>
        <begin position="449"/>
        <end position="535"/>
    </location>
</feature>
<evidence type="ECO:0000256" key="3">
    <source>
        <dbReference type="PROSITE-ProRule" id="PRU00276"/>
    </source>
</evidence>
<keyword evidence="5" id="KW-0472">Membrane</keyword>
<organism evidence="8 9">
    <name type="scientific">Coturnix japonica</name>
    <name type="common">Japanese quail</name>
    <name type="synonym">Coturnix coturnix japonica</name>
    <dbReference type="NCBI Taxonomy" id="93934"/>
    <lineage>
        <taxon>Eukaryota</taxon>
        <taxon>Metazoa</taxon>
        <taxon>Chordata</taxon>
        <taxon>Craniata</taxon>
        <taxon>Vertebrata</taxon>
        <taxon>Euteleostomi</taxon>
        <taxon>Archelosauria</taxon>
        <taxon>Archosauria</taxon>
        <taxon>Dinosauria</taxon>
        <taxon>Saurischia</taxon>
        <taxon>Theropoda</taxon>
        <taxon>Coelurosauria</taxon>
        <taxon>Aves</taxon>
        <taxon>Neognathae</taxon>
        <taxon>Galloanserae</taxon>
        <taxon>Galliformes</taxon>
        <taxon>Phasianidae</taxon>
        <taxon>Perdicinae</taxon>
        <taxon>Coturnix</taxon>
    </lineage>
</organism>
<evidence type="ECO:0000313" key="9">
    <source>
        <dbReference type="Proteomes" id="UP000694412"/>
    </source>
</evidence>